<dbReference type="InterPro" id="IPR006130">
    <property type="entry name" value="Asp/Orn_carbamoylTrfase"/>
</dbReference>
<dbReference type="EMBL" id="CABPRU010000001">
    <property type="protein sequence ID" value="VVD69687.1"/>
    <property type="molecule type" value="Genomic_DNA"/>
</dbReference>
<dbReference type="GO" id="GO:0004585">
    <property type="term" value="F:ornithine carbamoyltransferase activity"/>
    <property type="evidence" value="ECO:0007669"/>
    <property type="project" value="UniProtKB-EC"/>
</dbReference>
<evidence type="ECO:0000313" key="7">
    <source>
        <dbReference type="Proteomes" id="UP000334380"/>
    </source>
</evidence>
<dbReference type="GO" id="GO:0016597">
    <property type="term" value="F:amino acid binding"/>
    <property type="evidence" value="ECO:0007669"/>
    <property type="project" value="InterPro"/>
</dbReference>
<accession>A0A5E4S250</accession>
<dbReference type="EC" id="2.1.3.3" evidence="6"/>
<dbReference type="InterPro" id="IPR036901">
    <property type="entry name" value="Asp/Orn_carbamoylTrfase_sf"/>
</dbReference>
<protein>
    <submittedName>
        <fullName evidence="6">Ornithine carbamoyltransferase</fullName>
        <ecNumber evidence="6">2.1.3.3</ecNumber>
    </submittedName>
</protein>
<feature type="domain" description="Aspartate/ornithine carbamoyltransferase Asp/Orn-binding" evidence="4">
    <location>
        <begin position="189"/>
        <end position="340"/>
    </location>
</feature>
<feature type="domain" description="Aspartate/ornithine carbamoyltransferase carbamoyl-P binding" evidence="5">
    <location>
        <begin position="12"/>
        <end position="163"/>
    </location>
</feature>
<dbReference type="GO" id="GO:0019240">
    <property type="term" value="P:citrulline biosynthetic process"/>
    <property type="evidence" value="ECO:0007669"/>
    <property type="project" value="TreeGrafter"/>
</dbReference>
<comment type="similarity">
    <text evidence="3">Belongs to the aspartate/ornithine carbamoyltransferase superfamily.</text>
</comment>
<evidence type="ECO:0000313" key="6">
    <source>
        <dbReference type="EMBL" id="VVD69687.1"/>
    </source>
</evidence>
<dbReference type="Pfam" id="PF00185">
    <property type="entry name" value="OTCace"/>
    <property type="match status" value="1"/>
</dbReference>
<dbReference type="InterPro" id="IPR006131">
    <property type="entry name" value="Asp_carbamoyltransf_Asp/Orn-bd"/>
</dbReference>
<sequence length="348" mass="38165">MNCHWLAPDLTMSAAAYRTLLEAALAFKHRYPLHTDGALRGRTIYFLFYNASLRTRSSFQTGLSRMGGHAVVLDPLNGIYTPALPEAEIPYSTERVADVARVLSSYGDAIAIRMYGAPTGWVYGAAHRHLEAFAQWSRVPVINMECDRFHPCQALADVMTMREQLGELAGRRLCISWAYSGSWHKPVAVPQSLLLAALKAGMDVTLAHPAPFGLDAQVMTAAAQFAGQTGARLRVTHDLRDGVTDAHVVYAKSWCSLAALPQRRGDPVDEAAMRDAFEPHRDWCVDADIMQRAAPDAGYLHCLPADRGQEVMDDVIDGPSSWVFQQAGNRLHAQNAVMAHLLNPGCLA</sequence>
<dbReference type="Pfam" id="PF02729">
    <property type="entry name" value="OTCace_N"/>
    <property type="match status" value="1"/>
</dbReference>
<dbReference type="PRINTS" id="PR00100">
    <property type="entry name" value="AOTCASE"/>
</dbReference>
<evidence type="ECO:0000256" key="3">
    <source>
        <dbReference type="RuleBase" id="RU003634"/>
    </source>
</evidence>
<proteinExistence type="inferred from homology"/>
<dbReference type="PANTHER" id="PTHR45753">
    <property type="entry name" value="ORNITHINE CARBAMOYLTRANSFERASE, MITOCHONDRIAL"/>
    <property type="match status" value="1"/>
</dbReference>
<reference evidence="6 7" key="1">
    <citation type="submission" date="2019-08" db="EMBL/GenBank/DDBJ databases">
        <authorList>
            <person name="Peeters C."/>
        </authorList>
    </citation>
    <scope>NUCLEOTIDE SEQUENCE [LARGE SCALE GENOMIC DNA]</scope>
    <source>
        <strain evidence="6 7">LMG 31013</strain>
    </source>
</reference>
<name>A0A5E4S250_9BURK</name>
<dbReference type="PRINTS" id="PR00101">
    <property type="entry name" value="ATCASE"/>
</dbReference>
<gene>
    <name evidence="6" type="primary">argF_1</name>
    <name evidence="6" type="ORF">PTE31013_00540</name>
</gene>
<dbReference type="SUPFAM" id="SSF53671">
    <property type="entry name" value="Aspartate/ornithine carbamoyltransferase"/>
    <property type="match status" value="1"/>
</dbReference>
<dbReference type="Gene3D" id="3.40.50.1370">
    <property type="entry name" value="Aspartate/ornithine carbamoyltransferase"/>
    <property type="match status" value="2"/>
</dbReference>
<evidence type="ECO:0000259" key="4">
    <source>
        <dbReference type="Pfam" id="PF00185"/>
    </source>
</evidence>
<dbReference type="Proteomes" id="UP000334380">
    <property type="component" value="Unassembled WGS sequence"/>
</dbReference>
<keyword evidence="7" id="KW-1185">Reference proteome</keyword>
<evidence type="ECO:0000259" key="5">
    <source>
        <dbReference type="Pfam" id="PF02729"/>
    </source>
</evidence>
<dbReference type="PANTHER" id="PTHR45753:SF3">
    <property type="entry name" value="ORNITHINE TRANSCARBAMYLASE, MITOCHONDRIAL"/>
    <property type="match status" value="1"/>
</dbReference>
<dbReference type="InterPro" id="IPR006132">
    <property type="entry name" value="Asp/Orn_carbamoyltranf_P-bd"/>
</dbReference>
<keyword evidence="2 3" id="KW-0808">Transferase</keyword>
<comment type="function">
    <text evidence="1">Reversibly catalyzes the transfer of the carbamoyl group from carbamoyl phosphate (CP) to the N(epsilon) atom of ornithine (ORN) to produce L-citrulline.</text>
</comment>
<dbReference type="GO" id="GO:0042450">
    <property type="term" value="P:L-arginine biosynthetic process via ornithine"/>
    <property type="evidence" value="ECO:0007669"/>
    <property type="project" value="TreeGrafter"/>
</dbReference>
<evidence type="ECO:0000256" key="2">
    <source>
        <dbReference type="ARBA" id="ARBA00022679"/>
    </source>
</evidence>
<dbReference type="AlphaFoldDB" id="A0A5E4S250"/>
<organism evidence="6 7">
    <name type="scientific">Pandoraea terrigena</name>
    <dbReference type="NCBI Taxonomy" id="2508292"/>
    <lineage>
        <taxon>Bacteria</taxon>
        <taxon>Pseudomonadati</taxon>
        <taxon>Pseudomonadota</taxon>
        <taxon>Betaproteobacteria</taxon>
        <taxon>Burkholderiales</taxon>
        <taxon>Burkholderiaceae</taxon>
        <taxon>Pandoraea</taxon>
    </lineage>
</organism>
<evidence type="ECO:0000256" key="1">
    <source>
        <dbReference type="ARBA" id="ARBA00003822"/>
    </source>
</evidence>